<evidence type="ECO:0000313" key="2">
    <source>
        <dbReference type="Proteomes" id="UP000095787"/>
    </source>
</evidence>
<gene>
    <name evidence="1" type="ORF">ERS852456_00971</name>
</gene>
<protein>
    <submittedName>
        <fullName evidence="1">Uncharacterized protein</fullName>
    </submittedName>
</protein>
<name>A0A174ABH1_9FIRM</name>
<reference evidence="1 2" key="1">
    <citation type="submission" date="2015-09" db="EMBL/GenBank/DDBJ databases">
        <authorList>
            <consortium name="Pathogen Informatics"/>
        </authorList>
    </citation>
    <scope>NUCLEOTIDE SEQUENCE [LARGE SCALE GENOMIC DNA]</scope>
    <source>
        <strain evidence="1 2">2789STDY5834841</strain>
    </source>
</reference>
<sequence>MLYTFCTKYRTDFLHLKRNCIKWNAKVVNFETDKQKSMNELKKIIRLFKLTSRSKEKCAQTLLESEQYDV</sequence>
<dbReference type="AlphaFoldDB" id="A0A174ABH1"/>
<proteinExistence type="predicted"/>
<evidence type="ECO:0000313" key="1">
    <source>
        <dbReference type="EMBL" id="CUN85100.1"/>
    </source>
</evidence>
<accession>A0A174ABH1</accession>
<dbReference type="EMBL" id="CYZO01000010">
    <property type="protein sequence ID" value="CUN85100.1"/>
    <property type="molecule type" value="Genomic_DNA"/>
</dbReference>
<dbReference type="Proteomes" id="UP000095787">
    <property type="component" value="Unassembled WGS sequence"/>
</dbReference>
<organism evidence="1 2">
    <name type="scientific">[Ruminococcus] torques</name>
    <dbReference type="NCBI Taxonomy" id="33039"/>
    <lineage>
        <taxon>Bacteria</taxon>
        <taxon>Bacillati</taxon>
        <taxon>Bacillota</taxon>
        <taxon>Clostridia</taxon>
        <taxon>Lachnospirales</taxon>
        <taxon>Lachnospiraceae</taxon>
        <taxon>Mediterraneibacter</taxon>
    </lineage>
</organism>